<evidence type="ECO:0000259" key="6">
    <source>
        <dbReference type="Pfam" id="PF07980"/>
    </source>
</evidence>
<name>A0A0E9LVG9_9BACT</name>
<evidence type="ECO:0000313" key="8">
    <source>
        <dbReference type="EMBL" id="GAO29567.1"/>
    </source>
</evidence>
<keyword evidence="3" id="KW-0732">Signal</keyword>
<dbReference type="InterPro" id="IPR012944">
    <property type="entry name" value="SusD_RagB_dom"/>
</dbReference>
<dbReference type="AlphaFoldDB" id="A0A0E9LVG9"/>
<keyword evidence="5" id="KW-0998">Cell outer membrane</keyword>
<sequence length="457" mass="51607">MLYTYNAFTFIEYTRGLNSIGDLPTETTDLKPDEGQDAQELYDWRAATISTNLTLENFFKYGYVAINRANVLIEQVECSAFPEAFKNQIIGEALVLRSWSYFHLIRVFGLVPVHNAPVRQLEDTSAPLAPSLDALYDLVIADLIRAEEMLEVNKSVARVGRVDKVAAQSILAKIYLTIASSKQNGVKLYRDMTKDVDAMYESAAFWAGKVMNDQTDYFLDPNLTNVYDVNQPHGPEHIFILSHDRSGANEGNYSKTPLMFMPWVNGVPFFLKYEDGRLVRTTHGWEVYRVSPSFFATFHEDDQRGIDLIHDEVYDADGNVVGSIAQGSFTHPFTVKYQDPEFEGDRTSARPFLIRFADIALTYAEAVGPTTEGYAWVNAVRARAGLQPLEAGLSVADFRQAVIQERAWELCYEGHYLFDLRRTGTVTTKVPQATGLDEDEASFYPLPQREQMLNDAL</sequence>
<dbReference type="SUPFAM" id="SSF48452">
    <property type="entry name" value="TPR-like"/>
    <property type="match status" value="1"/>
</dbReference>
<feature type="domain" description="RagB/SusD" evidence="6">
    <location>
        <begin position="316"/>
        <end position="443"/>
    </location>
</feature>
<dbReference type="EMBL" id="BAZW01000010">
    <property type="protein sequence ID" value="GAO29567.1"/>
    <property type="molecule type" value="Genomic_DNA"/>
</dbReference>
<accession>A0A0E9LVG9</accession>
<comment type="caution">
    <text evidence="8">The sequence shown here is derived from an EMBL/GenBank/DDBJ whole genome shotgun (WGS) entry which is preliminary data.</text>
</comment>
<evidence type="ECO:0000313" key="9">
    <source>
        <dbReference type="Proteomes" id="UP000032900"/>
    </source>
</evidence>
<dbReference type="InterPro" id="IPR033985">
    <property type="entry name" value="SusD-like_N"/>
</dbReference>
<dbReference type="Gene3D" id="1.25.40.390">
    <property type="match status" value="1"/>
</dbReference>
<evidence type="ECO:0000256" key="4">
    <source>
        <dbReference type="ARBA" id="ARBA00023136"/>
    </source>
</evidence>
<dbReference type="STRING" id="1236989.JCM15548_11767"/>
<keyword evidence="9" id="KW-1185">Reference proteome</keyword>
<evidence type="ECO:0000256" key="5">
    <source>
        <dbReference type="ARBA" id="ARBA00023237"/>
    </source>
</evidence>
<comment type="similarity">
    <text evidence="2">Belongs to the SusD family.</text>
</comment>
<proteinExistence type="inferred from homology"/>
<evidence type="ECO:0000256" key="1">
    <source>
        <dbReference type="ARBA" id="ARBA00004442"/>
    </source>
</evidence>
<dbReference type="Proteomes" id="UP000032900">
    <property type="component" value="Unassembled WGS sequence"/>
</dbReference>
<dbReference type="Pfam" id="PF14322">
    <property type="entry name" value="SusD-like_3"/>
    <property type="match status" value="1"/>
</dbReference>
<dbReference type="Pfam" id="PF07980">
    <property type="entry name" value="SusD_RagB"/>
    <property type="match status" value="1"/>
</dbReference>
<comment type="subcellular location">
    <subcellularLocation>
        <location evidence="1">Cell outer membrane</location>
    </subcellularLocation>
</comment>
<dbReference type="GO" id="GO:0009279">
    <property type="term" value="C:cell outer membrane"/>
    <property type="evidence" value="ECO:0007669"/>
    <property type="project" value="UniProtKB-SubCell"/>
</dbReference>
<gene>
    <name evidence="8" type="ORF">JCM15548_11767</name>
</gene>
<evidence type="ECO:0000259" key="7">
    <source>
        <dbReference type="Pfam" id="PF14322"/>
    </source>
</evidence>
<protein>
    <submittedName>
        <fullName evidence="8">Outer membrane protein</fullName>
    </submittedName>
</protein>
<dbReference type="InterPro" id="IPR011990">
    <property type="entry name" value="TPR-like_helical_dom_sf"/>
</dbReference>
<keyword evidence="4" id="KW-0472">Membrane</keyword>
<feature type="domain" description="SusD-like N-terminal" evidence="7">
    <location>
        <begin position="38"/>
        <end position="176"/>
    </location>
</feature>
<reference evidence="8 9" key="1">
    <citation type="journal article" date="2015" name="Microbes Environ.">
        <title>Distribution and evolution of nitrogen fixation genes in the phylum bacteroidetes.</title>
        <authorList>
            <person name="Inoue J."/>
            <person name="Oshima K."/>
            <person name="Suda W."/>
            <person name="Sakamoto M."/>
            <person name="Iino T."/>
            <person name="Noda S."/>
            <person name="Hongoh Y."/>
            <person name="Hattori M."/>
            <person name="Ohkuma M."/>
        </authorList>
    </citation>
    <scope>NUCLEOTIDE SEQUENCE [LARGE SCALE GENOMIC DNA]</scope>
    <source>
        <strain evidence="8">JCM 15548</strain>
    </source>
</reference>
<organism evidence="8 9">
    <name type="scientific">Geofilum rubicundum JCM 15548</name>
    <dbReference type="NCBI Taxonomy" id="1236989"/>
    <lineage>
        <taxon>Bacteria</taxon>
        <taxon>Pseudomonadati</taxon>
        <taxon>Bacteroidota</taxon>
        <taxon>Bacteroidia</taxon>
        <taxon>Marinilabiliales</taxon>
        <taxon>Marinilabiliaceae</taxon>
        <taxon>Geofilum</taxon>
    </lineage>
</organism>
<evidence type="ECO:0000256" key="2">
    <source>
        <dbReference type="ARBA" id="ARBA00006275"/>
    </source>
</evidence>
<evidence type="ECO:0000256" key="3">
    <source>
        <dbReference type="ARBA" id="ARBA00022729"/>
    </source>
</evidence>